<name>A0A0E9VTS8_ANGAN</name>
<evidence type="ECO:0000313" key="1">
    <source>
        <dbReference type="EMBL" id="JAH80718.1"/>
    </source>
</evidence>
<dbReference type="AlphaFoldDB" id="A0A0E9VTS8"/>
<protein>
    <submittedName>
        <fullName evidence="1">Uncharacterized protein</fullName>
    </submittedName>
</protein>
<accession>A0A0E9VTS8</accession>
<reference evidence="1" key="1">
    <citation type="submission" date="2014-11" db="EMBL/GenBank/DDBJ databases">
        <authorList>
            <person name="Amaro Gonzalez C."/>
        </authorList>
    </citation>
    <scope>NUCLEOTIDE SEQUENCE</scope>
</reference>
<organism evidence="1">
    <name type="scientific">Anguilla anguilla</name>
    <name type="common">European freshwater eel</name>
    <name type="synonym">Muraena anguilla</name>
    <dbReference type="NCBI Taxonomy" id="7936"/>
    <lineage>
        <taxon>Eukaryota</taxon>
        <taxon>Metazoa</taxon>
        <taxon>Chordata</taxon>
        <taxon>Craniata</taxon>
        <taxon>Vertebrata</taxon>
        <taxon>Euteleostomi</taxon>
        <taxon>Actinopterygii</taxon>
        <taxon>Neopterygii</taxon>
        <taxon>Teleostei</taxon>
        <taxon>Anguilliformes</taxon>
        <taxon>Anguillidae</taxon>
        <taxon>Anguilla</taxon>
    </lineage>
</organism>
<dbReference type="EMBL" id="GBXM01027859">
    <property type="protein sequence ID" value="JAH80718.1"/>
    <property type="molecule type" value="Transcribed_RNA"/>
</dbReference>
<reference evidence="1" key="2">
    <citation type="journal article" date="2015" name="Fish Shellfish Immunol.">
        <title>Early steps in the European eel (Anguilla anguilla)-Vibrio vulnificus interaction in the gills: Role of the RtxA13 toxin.</title>
        <authorList>
            <person name="Callol A."/>
            <person name="Pajuelo D."/>
            <person name="Ebbesson L."/>
            <person name="Teles M."/>
            <person name="MacKenzie S."/>
            <person name="Amaro C."/>
        </authorList>
    </citation>
    <scope>NUCLEOTIDE SEQUENCE</scope>
</reference>
<sequence length="59" mass="6663">MSVCSLKFSNGFWENVGKLNAIGGFALSHSKHNTHKVKNPFPLRYGKSFIRPTKYSNGY</sequence>
<proteinExistence type="predicted"/>